<comment type="similarity">
    <text evidence="1">Belongs to the peptidase S28 family.</text>
</comment>
<dbReference type="GO" id="GO:0006508">
    <property type="term" value="P:proteolysis"/>
    <property type="evidence" value="ECO:0007669"/>
    <property type="project" value="UniProtKB-KW"/>
</dbReference>
<dbReference type="Proteomes" id="UP000887572">
    <property type="component" value="Unplaced"/>
</dbReference>
<evidence type="ECO:0000256" key="6">
    <source>
        <dbReference type="SAM" id="SignalP"/>
    </source>
</evidence>
<evidence type="ECO:0000256" key="3">
    <source>
        <dbReference type="ARBA" id="ARBA00022729"/>
    </source>
</evidence>
<dbReference type="WBParaSite" id="Gr19_v10_g437.t1">
    <property type="protein sequence ID" value="Gr19_v10_g437.t1"/>
    <property type="gene ID" value="Gr19_v10_g437"/>
</dbReference>
<dbReference type="AlphaFoldDB" id="A0A914HTP7"/>
<dbReference type="GO" id="GO:0070008">
    <property type="term" value="F:serine-type exopeptidase activity"/>
    <property type="evidence" value="ECO:0007669"/>
    <property type="project" value="InterPro"/>
</dbReference>
<sequence>MFPTIKVGILLRFRHNLSPWVLLLLSMPIVGAQLSHHYQLIDLDVPLNRSNPNKEKFTLKYKMFRGFFDPNSADSPILLCVCGQQNLRECYAKMQILEEFAPRLDAAIVYMEHRFYGEDKMPTIKFDSIESLAHLNVIEALEDIRSVVDDVAQKLAIWGQTPINRTVVVGEDYAGALALWLNLQKDKMPPKITWAASPSPLLLISLGHENKSLAAIPSFDQHLTDLMANFGCDERSLRAIFQWMDETARGEGQNGQNEGLDTVTGVLHYFNGIREKDKDPIGTVKEMALLWLRKFASERNAANFVEEKAKLVWPLEELCESISKASDGKAKATAFGQFIVLNEPTAKMGQIDYRMALDGSADKDRWTAKMFQQCTQMPLQICASGVPKDAFYKQCPGGEKQRLTERCEHELAAIGFNETESQLIKWDFVADTFGFDLNSVRNLIITFDQFDPLATINSLDPTNSNKTADQIPFRSDSSRHFYVFPSIGLSTRARELDVPNSCDPMALKQARTQIIDIFQCLVHPDKCLFKSDQWPFPLAEQDRQSFASNHSHECQKRLWHYYPWASYNGNSEPAPNSSAGSDASGRGRAVGWTFWMGIVAMLATAIQIYK</sequence>
<evidence type="ECO:0000256" key="4">
    <source>
        <dbReference type="ARBA" id="ARBA00022801"/>
    </source>
</evidence>
<accession>A0A914HTP7</accession>
<evidence type="ECO:0000256" key="5">
    <source>
        <dbReference type="ARBA" id="ARBA00023180"/>
    </source>
</evidence>
<dbReference type="PANTHER" id="PTHR11010">
    <property type="entry name" value="PROTEASE S28 PRO-X CARBOXYPEPTIDASE-RELATED"/>
    <property type="match status" value="1"/>
</dbReference>
<dbReference type="SUPFAM" id="SSF53474">
    <property type="entry name" value="alpha/beta-Hydrolases"/>
    <property type="match status" value="1"/>
</dbReference>
<name>A0A914HTP7_GLORO</name>
<keyword evidence="3 6" id="KW-0732">Signal</keyword>
<evidence type="ECO:0000256" key="2">
    <source>
        <dbReference type="ARBA" id="ARBA00022670"/>
    </source>
</evidence>
<keyword evidence="7" id="KW-1185">Reference proteome</keyword>
<dbReference type="Gene3D" id="1.20.120.980">
    <property type="entry name" value="Serine carboxypeptidase S28, SKS domain"/>
    <property type="match status" value="1"/>
</dbReference>
<dbReference type="InterPro" id="IPR029058">
    <property type="entry name" value="AB_hydrolase_fold"/>
</dbReference>
<dbReference type="Pfam" id="PF05577">
    <property type="entry name" value="Peptidase_S28"/>
    <property type="match status" value="1"/>
</dbReference>
<evidence type="ECO:0000313" key="7">
    <source>
        <dbReference type="Proteomes" id="UP000887572"/>
    </source>
</evidence>
<dbReference type="Gene3D" id="3.40.50.1820">
    <property type="entry name" value="alpha/beta hydrolase"/>
    <property type="match status" value="1"/>
</dbReference>
<feature type="chain" id="PRO_5036688304" evidence="6">
    <location>
        <begin position="33"/>
        <end position="610"/>
    </location>
</feature>
<reference evidence="8" key="1">
    <citation type="submission" date="2022-11" db="UniProtKB">
        <authorList>
            <consortium name="WormBaseParasite"/>
        </authorList>
    </citation>
    <scope>IDENTIFICATION</scope>
</reference>
<protein>
    <submittedName>
        <fullName evidence="8">Uncharacterized protein</fullName>
    </submittedName>
</protein>
<dbReference type="GO" id="GO:0008239">
    <property type="term" value="F:dipeptidyl-peptidase activity"/>
    <property type="evidence" value="ECO:0007669"/>
    <property type="project" value="TreeGrafter"/>
</dbReference>
<dbReference type="InterPro" id="IPR042269">
    <property type="entry name" value="Ser_carbopepase_S28_SKS"/>
</dbReference>
<evidence type="ECO:0000313" key="8">
    <source>
        <dbReference type="WBParaSite" id="Gr19_v10_g437.t1"/>
    </source>
</evidence>
<proteinExistence type="inferred from homology"/>
<keyword evidence="2" id="KW-0645">Protease</keyword>
<organism evidence="7 8">
    <name type="scientific">Globodera rostochiensis</name>
    <name type="common">Golden nematode worm</name>
    <name type="synonym">Heterodera rostochiensis</name>
    <dbReference type="NCBI Taxonomy" id="31243"/>
    <lineage>
        <taxon>Eukaryota</taxon>
        <taxon>Metazoa</taxon>
        <taxon>Ecdysozoa</taxon>
        <taxon>Nematoda</taxon>
        <taxon>Chromadorea</taxon>
        <taxon>Rhabditida</taxon>
        <taxon>Tylenchina</taxon>
        <taxon>Tylenchomorpha</taxon>
        <taxon>Tylenchoidea</taxon>
        <taxon>Heteroderidae</taxon>
        <taxon>Heteroderinae</taxon>
        <taxon>Globodera</taxon>
    </lineage>
</organism>
<dbReference type="PANTHER" id="PTHR11010:SF38">
    <property type="entry name" value="LYSOSOMAL PRO-X CARBOXYPEPTIDASE"/>
    <property type="match status" value="1"/>
</dbReference>
<keyword evidence="4" id="KW-0378">Hydrolase</keyword>
<dbReference type="InterPro" id="IPR008758">
    <property type="entry name" value="Peptidase_S28"/>
</dbReference>
<feature type="signal peptide" evidence="6">
    <location>
        <begin position="1"/>
        <end position="32"/>
    </location>
</feature>
<evidence type="ECO:0000256" key="1">
    <source>
        <dbReference type="ARBA" id="ARBA00011079"/>
    </source>
</evidence>
<keyword evidence="5" id="KW-0325">Glycoprotein</keyword>